<feature type="region of interest" description="Disordered" evidence="1">
    <location>
        <begin position="1"/>
        <end position="33"/>
    </location>
</feature>
<dbReference type="AlphaFoldDB" id="A0A7L7Z2B4"/>
<gene>
    <name evidence="3" type="ORF">H9X71_00365</name>
</gene>
<evidence type="ECO:0000313" key="3">
    <source>
        <dbReference type="EMBL" id="QOD43870.1"/>
    </source>
</evidence>
<dbReference type="RefSeq" id="WP_191147806.1">
    <property type="nucleotide sequence ID" value="NZ_CP061274.1"/>
</dbReference>
<organism evidence="3 4">
    <name type="scientific">Clavibacter zhangzhiyongii</name>
    <dbReference type="NCBI Taxonomy" id="2768071"/>
    <lineage>
        <taxon>Bacteria</taxon>
        <taxon>Bacillati</taxon>
        <taxon>Actinomycetota</taxon>
        <taxon>Actinomycetes</taxon>
        <taxon>Micrococcales</taxon>
        <taxon>Microbacteriaceae</taxon>
        <taxon>Clavibacter</taxon>
    </lineage>
</organism>
<feature type="region of interest" description="Disordered" evidence="1">
    <location>
        <begin position="198"/>
        <end position="222"/>
    </location>
</feature>
<dbReference type="EMBL" id="CP061274">
    <property type="protein sequence ID" value="QOD43870.1"/>
    <property type="molecule type" value="Genomic_DNA"/>
</dbReference>
<sequence>MAGARHRAAPAPAADPATPLPHGRRAAARPAGSARRLRPLLVPAIAVALAIAGSGTAYAVLADRATTSTTVGAGAVELDWGGGGADQLAVPVTGLRPGDAQVRLVDLANTGTVAAPQLMLTLGGTPVASTSDGLQVALDRCSVAWTGAPGTATCAGTITAVAADRPAQGRVALADSPARAVGGRDHLRLTVRLATSAPPAAQGVGGSVTLRVDGEQRPGTQR</sequence>
<keyword evidence="4" id="KW-1185">Reference proteome</keyword>
<feature type="transmembrane region" description="Helical" evidence="2">
    <location>
        <begin position="40"/>
        <end position="61"/>
    </location>
</feature>
<protein>
    <submittedName>
        <fullName evidence="3">Peptidase</fullName>
    </submittedName>
</protein>
<name>A0A7L7Z2B4_9MICO</name>
<evidence type="ECO:0000313" key="4">
    <source>
        <dbReference type="Proteomes" id="UP000516660"/>
    </source>
</evidence>
<keyword evidence="2" id="KW-0812">Transmembrane</keyword>
<dbReference type="KEGG" id="czh:H9X71_00365"/>
<dbReference type="Pfam" id="PF12389">
    <property type="entry name" value="Peptidase_M73"/>
    <property type="match status" value="1"/>
</dbReference>
<evidence type="ECO:0000256" key="2">
    <source>
        <dbReference type="SAM" id="Phobius"/>
    </source>
</evidence>
<feature type="compositionally biased region" description="Low complexity" evidence="1">
    <location>
        <begin position="9"/>
        <end position="21"/>
    </location>
</feature>
<reference evidence="3 4" key="1">
    <citation type="submission" date="2020-08" db="EMBL/GenBank/DDBJ databases">
        <title>Description of Clavibacter zhangzhiyonge sp. nov., a phytopathogenic actinobacterium isolated from barley seeds, causing leaf brown spot and decline.</title>
        <authorList>
            <person name="Tian Q."/>
            <person name="Chuan J."/>
            <person name="Zhao W."/>
            <person name="Li X."/>
        </authorList>
    </citation>
    <scope>NUCLEOTIDE SEQUENCE [LARGE SCALE GENOMIC DNA]</scope>
    <source>
        <strain evidence="3 4">DM1</strain>
    </source>
</reference>
<dbReference type="InterPro" id="IPR022121">
    <property type="entry name" value="Peptidase_M73_camelysin"/>
</dbReference>
<keyword evidence="2" id="KW-1133">Transmembrane helix</keyword>
<evidence type="ECO:0000256" key="1">
    <source>
        <dbReference type="SAM" id="MobiDB-lite"/>
    </source>
</evidence>
<dbReference type="Proteomes" id="UP000516660">
    <property type="component" value="Chromosome"/>
</dbReference>
<proteinExistence type="predicted"/>
<keyword evidence="2" id="KW-0472">Membrane</keyword>
<accession>A0A7L7Z2B4</accession>